<dbReference type="EMBL" id="MDVB01000055">
    <property type="protein sequence ID" value="PIT16256.1"/>
    <property type="molecule type" value="Genomic_DNA"/>
</dbReference>
<accession>A0A2N9WUI2</accession>
<evidence type="ECO:0000313" key="2">
    <source>
        <dbReference type="Proteomes" id="UP000231293"/>
    </source>
</evidence>
<dbReference type="Proteomes" id="UP000231293">
    <property type="component" value="Unassembled WGS sequence"/>
</dbReference>
<name>A0A2N9WUI2_9NEIS</name>
<sequence length="62" mass="7210">MINFQLLAITGFYLINKAGNVMKSKKLDTCLNDDKGHECVTNKLIYHVKIIQEIYPLINLWK</sequence>
<gene>
    <name evidence="1" type="ORF">BGI32_04850</name>
</gene>
<dbReference type="AlphaFoldDB" id="A0A2N9WUI2"/>
<organism evidence="1 2">
    <name type="scientific">Snodgrassella alvi</name>
    <dbReference type="NCBI Taxonomy" id="1196083"/>
    <lineage>
        <taxon>Bacteria</taxon>
        <taxon>Pseudomonadati</taxon>
        <taxon>Pseudomonadota</taxon>
        <taxon>Betaproteobacteria</taxon>
        <taxon>Neisseriales</taxon>
        <taxon>Neisseriaceae</taxon>
        <taxon>Snodgrassella</taxon>
    </lineage>
</organism>
<proteinExistence type="predicted"/>
<comment type="caution">
    <text evidence="1">The sequence shown here is derived from an EMBL/GenBank/DDBJ whole genome shotgun (WGS) entry which is preliminary data.</text>
</comment>
<evidence type="ECO:0000313" key="1">
    <source>
        <dbReference type="EMBL" id="PIT16256.1"/>
    </source>
</evidence>
<reference evidence="1 2" key="1">
    <citation type="journal article" date="2017" name="MBio">
        <title>Type VI secretion-mediated competition in the bee gut microbiome.</title>
        <authorList>
            <person name="Steele M.I."/>
            <person name="Kwong W.K."/>
            <person name="Powell J.E."/>
            <person name="Whiteley M."/>
            <person name="Moran N.A."/>
        </authorList>
    </citation>
    <scope>NUCLEOTIDE SEQUENCE [LARGE SCALE GENOMIC DNA]</scope>
    <source>
        <strain evidence="1 2">App2-2</strain>
    </source>
</reference>
<protein>
    <submittedName>
        <fullName evidence="1">Uncharacterized protein</fullName>
    </submittedName>
</protein>